<comment type="function">
    <text evidence="1 6">Required for the transposition of the insertion element.</text>
</comment>
<dbReference type="EMBL" id="SHLD01000001">
    <property type="protein sequence ID" value="RZU74362.1"/>
    <property type="molecule type" value="Genomic_DNA"/>
</dbReference>
<evidence type="ECO:0000256" key="1">
    <source>
        <dbReference type="ARBA" id="ARBA00002190"/>
    </source>
</evidence>
<keyword evidence="3 6" id="KW-0815">Transposition</keyword>
<keyword evidence="8" id="KW-1185">Reference proteome</keyword>
<keyword evidence="5 6" id="KW-0233">DNA recombination</keyword>
<name>A0A4Q8B9E7_9ACTN</name>
<accession>A0A4Q8B9E7</accession>
<evidence type="ECO:0000256" key="6">
    <source>
        <dbReference type="RuleBase" id="RU365089"/>
    </source>
</evidence>
<dbReference type="Pfam" id="PF00872">
    <property type="entry name" value="Transposase_mut"/>
    <property type="match status" value="1"/>
</dbReference>
<protein>
    <recommendedName>
        <fullName evidence="6">Mutator family transposase</fullName>
    </recommendedName>
</protein>
<evidence type="ECO:0000256" key="2">
    <source>
        <dbReference type="ARBA" id="ARBA00010961"/>
    </source>
</evidence>
<organism evidence="7 8">
    <name type="scientific">Micromonospora kangleipakensis</name>
    <dbReference type="NCBI Taxonomy" id="1077942"/>
    <lineage>
        <taxon>Bacteria</taxon>
        <taxon>Bacillati</taxon>
        <taxon>Actinomycetota</taxon>
        <taxon>Actinomycetes</taxon>
        <taxon>Micromonosporales</taxon>
        <taxon>Micromonosporaceae</taxon>
        <taxon>Micromonospora</taxon>
    </lineage>
</organism>
<evidence type="ECO:0000256" key="5">
    <source>
        <dbReference type="ARBA" id="ARBA00023172"/>
    </source>
</evidence>
<dbReference type="GO" id="GO:0006313">
    <property type="term" value="P:DNA transposition"/>
    <property type="evidence" value="ECO:0007669"/>
    <property type="project" value="UniProtKB-UniRule"/>
</dbReference>
<reference evidence="7 8" key="1">
    <citation type="submission" date="2019-02" db="EMBL/GenBank/DDBJ databases">
        <title>Sequencing the genomes of 1000 actinobacteria strains.</title>
        <authorList>
            <person name="Klenk H.-P."/>
        </authorList>
    </citation>
    <scope>NUCLEOTIDE SEQUENCE [LARGE SCALE GENOMIC DNA]</scope>
    <source>
        <strain evidence="7 8">DSM 45612</strain>
    </source>
</reference>
<comment type="similarity">
    <text evidence="2 6">Belongs to the transposase mutator family.</text>
</comment>
<evidence type="ECO:0000313" key="7">
    <source>
        <dbReference type="EMBL" id="RZU74362.1"/>
    </source>
</evidence>
<comment type="caution">
    <text evidence="7">The sequence shown here is derived from an EMBL/GenBank/DDBJ whole genome shotgun (WGS) entry which is preliminary data.</text>
</comment>
<proteinExistence type="inferred from homology"/>
<dbReference type="GO" id="GO:0003677">
    <property type="term" value="F:DNA binding"/>
    <property type="evidence" value="ECO:0007669"/>
    <property type="project" value="UniProtKB-UniRule"/>
</dbReference>
<sequence>MTLDQSALLEVLDALKAAEVDGRVRQAAETIYQALIEAELTAVIGAAPHQRSEARVAQRNGHRPRTLTTTAGDLDLRIPKLRTGSFFPTGAAIGNR</sequence>
<evidence type="ECO:0000313" key="8">
    <source>
        <dbReference type="Proteomes" id="UP000294114"/>
    </source>
</evidence>
<dbReference type="Proteomes" id="UP000294114">
    <property type="component" value="Unassembled WGS sequence"/>
</dbReference>
<dbReference type="PANTHER" id="PTHR33217:SF7">
    <property type="entry name" value="TRANSPOSASE FOR INSERTION SEQUENCE ELEMENT IS1081"/>
    <property type="match status" value="1"/>
</dbReference>
<gene>
    <name evidence="7" type="ORF">EV384_2818</name>
</gene>
<evidence type="ECO:0000256" key="3">
    <source>
        <dbReference type="ARBA" id="ARBA00022578"/>
    </source>
</evidence>
<dbReference type="AlphaFoldDB" id="A0A4Q8B9E7"/>
<keyword evidence="4 6" id="KW-0238">DNA-binding</keyword>
<evidence type="ECO:0000256" key="4">
    <source>
        <dbReference type="ARBA" id="ARBA00023125"/>
    </source>
</evidence>
<dbReference type="PANTHER" id="PTHR33217">
    <property type="entry name" value="TRANSPOSASE FOR INSERTION SEQUENCE ELEMENT IS1081"/>
    <property type="match status" value="1"/>
</dbReference>
<dbReference type="GO" id="GO:0004803">
    <property type="term" value="F:transposase activity"/>
    <property type="evidence" value="ECO:0007669"/>
    <property type="project" value="UniProtKB-UniRule"/>
</dbReference>
<keyword evidence="6" id="KW-0814">Transposable element</keyword>
<dbReference type="InterPro" id="IPR001207">
    <property type="entry name" value="Transposase_mutator"/>
</dbReference>